<evidence type="ECO:0000256" key="1">
    <source>
        <dbReference type="ARBA" id="ARBA00001849"/>
    </source>
</evidence>
<dbReference type="InterPro" id="IPR001900">
    <property type="entry name" value="RNase_II/R"/>
</dbReference>
<dbReference type="InterPro" id="IPR012340">
    <property type="entry name" value="NA-bd_OB-fold"/>
</dbReference>
<dbReference type="PANTHER" id="PTHR23355:SF9">
    <property type="entry name" value="DIS3-LIKE EXONUCLEASE 2"/>
    <property type="match status" value="1"/>
</dbReference>
<dbReference type="SUPFAM" id="SSF50249">
    <property type="entry name" value="Nucleic acid-binding proteins"/>
    <property type="match status" value="4"/>
</dbReference>
<dbReference type="GO" id="GO:0003723">
    <property type="term" value="F:RNA binding"/>
    <property type="evidence" value="ECO:0007669"/>
    <property type="project" value="UniProtKB-KW"/>
</dbReference>
<keyword evidence="6 11" id="KW-0378">Hydrolase</keyword>
<dbReference type="SMART" id="SM00316">
    <property type="entry name" value="S1"/>
    <property type="match status" value="1"/>
</dbReference>
<evidence type="ECO:0000256" key="5">
    <source>
        <dbReference type="ARBA" id="ARBA00022722"/>
    </source>
</evidence>
<evidence type="ECO:0000256" key="8">
    <source>
        <dbReference type="ARBA" id="ARBA00022884"/>
    </source>
</evidence>
<dbReference type="SMART" id="SM00357">
    <property type="entry name" value="CSP"/>
    <property type="match status" value="2"/>
</dbReference>
<gene>
    <name evidence="11" type="primary">rnr_16</name>
    <name evidence="11" type="ORF">SDC9_41158</name>
</gene>
<comment type="caution">
    <text evidence="11">The sequence shown here is derived from an EMBL/GenBank/DDBJ whole genome shotgun (WGS) entry which is preliminary data.</text>
</comment>
<evidence type="ECO:0000256" key="2">
    <source>
        <dbReference type="ARBA" id="ARBA00004496"/>
    </source>
</evidence>
<dbReference type="EMBL" id="VSSQ01000450">
    <property type="protein sequence ID" value="MPL94995.1"/>
    <property type="molecule type" value="Genomic_DNA"/>
</dbReference>
<dbReference type="Pfam" id="PF08206">
    <property type="entry name" value="OB_RNB"/>
    <property type="match status" value="1"/>
</dbReference>
<dbReference type="NCBIfam" id="TIGR02063">
    <property type="entry name" value="RNase_R"/>
    <property type="match status" value="1"/>
</dbReference>
<keyword evidence="5" id="KW-0540">Nuclease</keyword>
<organism evidence="11">
    <name type="scientific">bioreactor metagenome</name>
    <dbReference type="NCBI Taxonomy" id="1076179"/>
    <lineage>
        <taxon>unclassified sequences</taxon>
        <taxon>metagenomes</taxon>
        <taxon>ecological metagenomes</taxon>
    </lineage>
</organism>
<dbReference type="PROSITE" id="PS50126">
    <property type="entry name" value="S1"/>
    <property type="match status" value="1"/>
</dbReference>
<dbReference type="InterPro" id="IPR013223">
    <property type="entry name" value="RNase_B_OB_dom"/>
</dbReference>
<keyword evidence="9" id="KW-0175">Coiled coil</keyword>
<dbReference type="GO" id="GO:0005829">
    <property type="term" value="C:cytosol"/>
    <property type="evidence" value="ECO:0007669"/>
    <property type="project" value="TreeGrafter"/>
</dbReference>
<dbReference type="GO" id="GO:0008859">
    <property type="term" value="F:exoribonuclease II activity"/>
    <property type="evidence" value="ECO:0007669"/>
    <property type="project" value="UniProtKB-EC"/>
</dbReference>
<dbReference type="InterPro" id="IPR040476">
    <property type="entry name" value="CSD2"/>
</dbReference>
<dbReference type="Gene3D" id="2.40.50.140">
    <property type="entry name" value="Nucleic acid-binding proteins"/>
    <property type="match status" value="3"/>
</dbReference>
<dbReference type="CDD" id="cd04471">
    <property type="entry name" value="S1_RNase_R"/>
    <property type="match status" value="1"/>
</dbReference>
<evidence type="ECO:0000256" key="9">
    <source>
        <dbReference type="SAM" id="Coils"/>
    </source>
</evidence>
<evidence type="ECO:0000256" key="3">
    <source>
        <dbReference type="ARBA" id="ARBA00012163"/>
    </source>
</evidence>
<feature type="coiled-coil region" evidence="9">
    <location>
        <begin position="622"/>
        <end position="652"/>
    </location>
</feature>
<evidence type="ECO:0000313" key="11">
    <source>
        <dbReference type="EMBL" id="MPL94995.1"/>
    </source>
</evidence>
<dbReference type="HAMAP" id="MF_01895">
    <property type="entry name" value="RNase_R"/>
    <property type="match status" value="1"/>
</dbReference>
<evidence type="ECO:0000259" key="10">
    <source>
        <dbReference type="PROSITE" id="PS50126"/>
    </source>
</evidence>
<accession>A0A644VU81</accession>
<keyword evidence="8" id="KW-0694">RNA-binding</keyword>
<sequence>MDFLIQLCLNNYFNNCELCLVNCALKNSMEEIIYMGVKQTLLSFMREEAYRPMDIQELVSVFDINPDEYKSFKKVLKSMEKEGVIVRTKKDKFGVPERLGLITGKLEVHQKGFGFLLPDTEGEKDVFIPSSSMKGAMNGDRVLVQITREDLNGKKREGEVQEVLERANNKVIGVYEDSRNFGFVVPEDTRLNQDIFVSKKDRNGAQDGDVVICEIVKWGDKRRSPEGIVKEVLGKKGDKGLDILTIIKKYGLPEEFPEKVLSYAENIEEKIEDKEYARRKDLRNLRMVTIDGEDAKDLDDAVSIERLDNGKFRLGVHIADVTHYVREKNPLDKEALKRGTSVYLIDRVIPMLPRKLSNGICSLNPKVDRLALSCFMVIDKSGKVIQHEIEETVIKTSERMTYTDVTKILENNDEELIKRYDYLVDDFKAMEELCIILREKRMKRGAIDFNFEESKIILNDLGKPIDIKPYDRAIANRIIEEFMLVCNETIAEHMFWTNLPFVYRIHEEPDEEKLEKFKEFVYNLGYVVRWGQEAHPRALQDILEKVKGKKEETVVSTLLLRSMMQAKYSPECVGHFGLAAKYYCHFTSPIRRYPDLQIHRIIKEQLNGKIDEKRAGRLTNIVEIASKQSSEMERLAQEAEREVDDLKKAEYMQERIGEEFSAIISSVTSFGLFAELPNTIEGLIHITALDDDYYIYDEAHLCLIGERTKKIYRLGDEVKVKCTRVDIDNREVYFDLVEEEPKKEIIPSEKLSEKIQEVKEEMKSELIEEDNSTEEL</sequence>
<dbReference type="InterPro" id="IPR011805">
    <property type="entry name" value="RNase_R"/>
</dbReference>
<dbReference type="InterPro" id="IPR011129">
    <property type="entry name" value="CSD"/>
</dbReference>
<dbReference type="InterPro" id="IPR003029">
    <property type="entry name" value="S1_domain"/>
</dbReference>
<dbReference type="Pfam" id="PF00773">
    <property type="entry name" value="RNB"/>
    <property type="match status" value="1"/>
</dbReference>
<keyword evidence="4" id="KW-0963">Cytoplasm</keyword>
<evidence type="ECO:0000256" key="4">
    <source>
        <dbReference type="ARBA" id="ARBA00022490"/>
    </source>
</evidence>
<dbReference type="NCBIfam" id="TIGR00358">
    <property type="entry name" value="3_prime_RNase"/>
    <property type="match status" value="1"/>
</dbReference>
<reference evidence="11" key="1">
    <citation type="submission" date="2019-08" db="EMBL/GenBank/DDBJ databases">
        <authorList>
            <person name="Kucharzyk K."/>
            <person name="Murdoch R.W."/>
            <person name="Higgins S."/>
            <person name="Loffler F."/>
        </authorList>
    </citation>
    <scope>NUCLEOTIDE SEQUENCE</scope>
</reference>
<comment type="catalytic activity">
    <reaction evidence="1">
        <text>Exonucleolytic cleavage in the 3'- to 5'-direction to yield nucleoside 5'-phosphates.</text>
        <dbReference type="EC" id="3.1.13.1"/>
    </reaction>
</comment>
<dbReference type="Pfam" id="PF17876">
    <property type="entry name" value="CSD2"/>
    <property type="match status" value="1"/>
</dbReference>
<dbReference type="GO" id="GO:0006402">
    <property type="term" value="P:mRNA catabolic process"/>
    <property type="evidence" value="ECO:0007669"/>
    <property type="project" value="TreeGrafter"/>
</dbReference>
<feature type="domain" description="S1 motif" evidence="10">
    <location>
        <begin position="657"/>
        <end position="737"/>
    </location>
</feature>
<protein>
    <recommendedName>
        <fullName evidence="3">exoribonuclease II</fullName>
        <ecNumber evidence="3">3.1.13.1</ecNumber>
    </recommendedName>
</protein>
<dbReference type="EC" id="3.1.13.1" evidence="3"/>
<evidence type="ECO:0000256" key="7">
    <source>
        <dbReference type="ARBA" id="ARBA00022839"/>
    </source>
</evidence>
<proteinExistence type="inferred from homology"/>
<feature type="coiled-coil region" evidence="9">
    <location>
        <begin position="748"/>
        <end position="775"/>
    </location>
</feature>
<dbReference type="InterPro" id="IPR004476">
    <property type="entry name" value="RNase_II/RNase_R"/>
</dbReference>
<dbReference type="InterPro" id="IPR050180">
    <property type="entry name" value="RNR_Ribonuclease"/>
</dbReference>
<evidence type="ECO:0000256" key="6">
    <source>
        <dbReference type="ARBA" id="ARBA00022801"/>
    </source>
</evidence>
<dbReference type="SMART" id="SM00955">
    <property type="entry name" value="RNB"/>
    <property type="match status" value="1"/>
</dbReference>
<dbReference type="Pfam" id="PF00575">
    <property type="entry name" value="S1"/>
    <property type="match status" value="1"/>
</dbReference>
<comment type="subcellular location">
    <subcellularLocation>
        <location evidence="2">Cytoplasm</location>
    </subcellularLocation>
</comment>
<keyword evidence="7" id="KW-0269">Exonuclease</keyword>
<name>A0A644VU81_9ZZZZ</name>
<dbReference type="PANTHER" id="PTHR23355">
    <property type="entry name" value="RIBONUCLEASE"/>
    <property type="match status" value="1"/>
</dbReference>
<dbReference type="FunFam" id="2.40.50.140:FF:000273">
    <property type="entry name" value="Ribonuclease R"/>
    <property type="match status" value="1"/>
</dbReference>
<dbReference type="AlphaFoldDB" id="A0A644VU81"/>